<organism evidence="9 10">
    <name type="scientific">Niabella pedocola</name>
    <dbReference type="NCBI Taxonomy" id="1752077"/>
    <lineage>
        <taxon>Bacteria</taxon>
        <taxon>Pseudomonadati</taxon>
        <taxon>Bacteroidota</taxon>
        <taxon>Chitinophagia</taxon>
        <taxon>Chitinophagales</taxon>
        <taxon>Chitinophagaceae</taxon>
        <taxon>Niabella</taxon>
    </lineage>
</organism>
<comment type="similarity">
    <text evidence="7">Belongs to the NRAMP family.</text>
</comment>
<accession>A0ABS8PJE2</accession>
<feature type="transmembrane region" description="Helical" evidence="7">
    <location>
        <begin position="165"/>
        <end position="186"/>
    </location>
</feature>
<reference evidence="9 10" key="1">
    <citation type="submission" date="2021-11" db="EMBL/GenBank/DDBJ databases">
        <title>Genomic of Niabella pedocola.</title>
        <authorList>
            <person name="Wu T."/>
        </authorList>
    </citation>
    <scope>NUCLEOTIDE SEQUENCE [LARGE SCALE GENOMIC DNA]</scope>
    <source>
        <strain evidence="9 10">JCM 31011</strain>
    </source>
</reference>
<dbReference type="Pfam" id="PF01566">
    <property type="entry name" value="Nramp"/>
    <property type="match status" value="1"/>
</dbReference>
<dbReference type="NCBIfam" id="NF001923">
    <property type="entry name" value="PRK00701.1"/>
    <property type="match status" value="1"/>
</dbReference>
<keyword evidence="3 7" id="KW-0812">Transmembrane</keyword>
<feature type="transmembrane region" description="Helical" evidence="7">
    <location>
        <begin position="107"/>
        <end position="134"/>
    </location>
</feature>
<sequence>MNKHHSDISLSEVHQSVDTTQSNKPKWRRILSFFGPAYLVSVGYMDPGNWATDLAGGSQFGYSLLWVLLMSNLMALLLQSLSARLGIVRHKDLAQANRETYPRGVNFILYLLAEIAIAATDLAEVLGMAIGLQLLTGMPLMYGVLITVLDTFLLMLLQRFGMRKLEAFVIGLIFIIGMSFLVQIIIASPDPREMASGFVPRIQNDAALYIAIGIIGATVMPHNLYLHSALVQTRKFKNTEEGIRKALKYNFWDSAIALNLAFLVNAAILVLAATIFFKTGRTDVAEIRQAYELLPSHLGSDFASKLFAVALIAAGQSSTVTGTLAGQIIMEGYLKLRINPLVRRLLTRLIAIVPAVLVIGLYGENEVDQLLIFSQVVLSMQLGFAIIPLIHFVSDRNTMGMFTIKPVTKLFAWIITAVLIYLNGRMVTDAITGYFATTASWGWKLLIILASTGILVLLAYTIFYPFSKRGLKTSFSPVHPEPEPLDLSTGANTYDTIAVAVDFGKTDSVLITQALKQGGAQTRFVLIHVVESVAARFNNREIKDEESKTDKAYLDGYAKQIRQKGYKVVWELGYGIASREIPRIVTDQQANLLVMGAHGHKGLKDFIYGSTINNVRHRLKIPILIIGNEIAGSK</sequence>
<dbReference type="Gene3D" id="3.40.50.620">
    <property type="entry name" value="HUPs"/>
    <property type="match status" value="1"/>
</dbReference>
<keyword evidence="7" id="KW-1003">Cell membrane</keyword>
<feature type="transmembrane region" description="Helical" evidence="7">
    <location>
        <begin position="140"/>
        <end position="158"/>
    </location>
</feature>
<comment type="subcellular location">
    <subcellularLocation>
        <location evidence="7">Cell membrane</location>
        <topology evidence="7">Multi-pass membrane protein</topology>
    </subcellularLocation>
    <subcellularLocation>
        <location evidence="1">Membrane</location>
        <topology evidence="1">Multi-pass membrane protein</topology>
    </subcellularLocation>
</comment>
<evidence type="ECO:0000256" key="7">
    <source>
        <dbReference type="HAMAP-Rule" id="MF_00221"/>
    </source>
</evidence>
<evidence type="ECO:0000256" key="3">
    <source>
        <dbReference type="ARBA" id="ARBA00022692"/>
    </source>
</evidence>
<evidence type="ECO:0000256" key="1">
    <source>
        <dbReference type="ARBA" id="ARBA00004141"/>
    </source>
</evidence>
<evidence type="ECO:0000313" key="10">
    <source>
        <dbReference type="Proteomes" id="UP001199816"/>
    </source>
</evidence>
<evidence type="ECO:0000256" key="6">
    <source>
        <dbReference type="ARBA" id="ARBA00023136"/>
    </source>
</evidence>
<evidence type="ECO:0000256" key="4">
    <source>
        <dbReference type="ARBA" id="ARBA00022847"/>
    </source>
</evidence>
<evidence type="ECO:0000259" key="8">
    <source>
        <dbReference type="Pfam" id="PF00582"/>
    </source>
</evidence>
<dbReference type="HAMAP" id="MF_00221">
    <property type="entry name" value="NRAMP"/>
    <property type="match status" value="1"/>
</dbReference>
<dbReference type="Pfam" id="PF00582">
    <property type="entry name" value="Usp"/>
    <property type="match status" value="1"/>
</dbReference>
<feature type="transmembrane region" description="Helical" evidence="7">
    <location>
        <begin position="206"/>
        <end position="230"/>
    </location>
</feature>
<dbReference type="NCBIfam" id="NF037982">
    <property type="entry name" value="Nramp_1"/>
    <property type="match status" value="1"/>
</dbReference>
<keyword evidence="10" id="KW-1185">Reference proteome</keyword>
<evidence type="ECO:0000256" key="5">
    <source>
        <dbReference type="ARBA" id="ARBA00022989"/>
    </source>
</evidence>
<keyword evidence="5 7" id="KW-1133">Transmembrane helix</keyword>
<keyword evidence="6 7" id="KW-0472">Membrane</keyword>
<keyword evidence="7" id="KW-0406">Ion transport</keyword>
<dbReference type="Proteomes" id="UP001199816">
    <property type="component" value="Unassembled WGS sequence"/>
</dbReference>
<feature type="transmembrane region" description="Helical" evidence="7">
    <location>
        <begin position="65"/>
        <end position="87"/>
    </location>
</feature>
<evidence type="ECO:0000313" key="9">
    <source>
        <dbReference type="EMBL" id="MCD2421179.1"/>
    </source>
</evidence>
<dbReference type="PANTHER" id="PTHR11706:SF33">
    <property type="entry name" value="NATURAL RESISTANCE-ASSOCIATED MACROPHAGE PROTEIN 2"/>
    <property type="match status" value="1"/>
</dbReference>
<feature type="domain" description="UspA" evidence="8">
    <location>
        <begin position="494"/>
        <end position="626"/>
    </location>
</feature>
<feature type="transmembrane region" description="Helical" evidence="7">
    <location>
        <begin position="30"/>
        <end position="45"/>
    </location>
</feature>
<dbReference type="InterPro" id="IPR014729">
    <property type="entry name" value="Rossmann-like_a/b/a_fold"/>
</dbReference>
<dbReference type="CDD" id="cd00293">
    <property type="entry name" value="USP-like"/>
    <property type="match status" value="1"/>
</dbReference>
<protein>
    <recommendedName>
        <fullName evidence="7">Divalent metal cation transporter MntH</fullName>
    </recommendedName>
</protein>
<feature type="transmembrane region" description="Helical" evidence="7">
    <location>
        <begin position="251"/>
        <end position="277"/>
    </location>
</feature>
<dbReference type="RefSeq" id="WP_231001975.1">
    <property type="nucleotide sequence ID" value="NZ_JAJNEC010000001.1"/>
</dbReference>
<dbReference type="InterPro" id="IPR001046">
    <property type="entry name" value="NRAMP_fam"/>
</dbReference>
<feature type="transmembrane region" description="Helical" evidence="7">
    <location>
        <begin position="369"/>
        <end position="390"/>
    </location>
</feature>
<feature type="transmembrane region" description="Helical" evidence="7">
    <location>
        <begin position="345"/>
        <end position="363"/>
    </location>
</feature>
<dbReference type="NCBIfam" id="TIGR01197">
    <property type="entry name" value="nramp"/>
    <property type="match status" value="1"/>
</dbReference>
<dbReference type="SUPFAM" id="SSF52402">
    <property type="entry name" value="Adenine nucleotide alpha hydrolases-like"/>
    <property type="match status" value="1"/>
</dbReference>
<name>A0ABS8PJE2_9BACT</name>
<dbReference type="EMBL" id="JAJNEC010000001">
    <property type="protein sequence ID" value="MCD2421179.1"/>
    <property type="molecule type" value="Genomic_DNA"/>
</dbReference>
<dbReference type="PRINTS" id="PR00447">
    <property type="entry name" value="NATRESASSCMP"/>
</dbReference>
<comment type="caution">
    <text evidence="9">The sequence shown here is derived from an EMBL/GenBank/DDBJ whole genome shotgun (WGS) entry which is preliminary data.</text>
</comment>
<evidence type="ECO:0000256" key="2">
    <source>
        <dbReference type="ARBA" id="ARBA00022448"/>
    </source>
</evidence>
<feature type="transmembrane region" description="Helical" evidence="7">
    <location>
        <begin position="402"/>
        <end position="422"/>
    </location>
</feature>
<comment type="function">
    <text evidence="7">H(+)-stimulated, divalent metal cation uptake system.</text>
</comment>
<keyword evidence="4 7" id="KW-0769">Symport</keyword>
<gene>
    <name evidence="7" type="primary">mntH</name>
    <name evidence="9" type="ORF">LQ567_00285</name>
</gene>
<keyword evidence="2 7" id="KW-0813">Transport</keyword>
<feature type="transmembrane region" description="Helical" evidence="7">
    <location>
        <begin position="442"/>
        <end position="466"/>
    </location>
</feature>
<dbReference type="PANTHER" id="PTHR11706">
    <property type="entry name" value="SOLUTE CARRIER PROTEIN FAMILY 11 MEMBER"/>
    <property type="match status" value="1"/>
</dbReference>
<dbReference type="InterPro" id="IPR006016">
    <property type="entry name" value="UspA"/>
</dbReference>
<proteinExistence type="inferred from homology"/>